<comment type="caution">
    <text evidence="1">The sequence shown here is derived from an EMBL/GenBank/DDBJ whole genome shotgun (WGS) entry which is preliminary data.</text>
</comment>
<sequence length="99" mass="11467">MLLPVLRSHLPLRVKVAPYKDYIRSRLTYAVPACYALCPTSQRRRIQTQKNIAICMIVGAGRYVLNAVIARDLRVENVEQFIQHIARRMYIADIFQGYS</sequence>
<proteinExistence type="predicted"/>
<keyword evidence="2" id="KW-1185">Reference proteome</keyword>
<evidence type="ECO:0000313" key="2">
    <source>
        <dbReference type="Proteomes" id="UP000299102"/>
    </source>
</evidence>
<gene>
    <name evidence="1" type="ORF">EVAR_103466_1</name>
</gene>
<name>A0A4C1YYK9_EUMVA</name>
<dbReference type="OrthoDB" id="412981at2759"/>
<organism evidence="1 2">
    <name type="scientific">Eumeta variegata</name>
    <name type="common">Bagworm moth</name>
    <name type="synonym">Eumeta japonica</name>
    <dbReference type="NCBI Taxonomy" id="151549"/>
    <lineage>
        <taxon>Eukaryota</taxon>
        <taxon>Metazoa</taxon>
        <taxon>Ecdysozoa</taxon>
        <taxon>Arthropoda</taxon>
        <taxon>Hexapoda</taxon>
        <taxon>Insecta</taxon>
        <taxon>Pterygota</taxon>
        <taxon>Neoptera</taxon>
        <taxon>Endopterygota</taxon>
        <taxon>Lepidoptera</taxon>
        <taxon>Glossata</taxon>
        <taxon>Ditrysia</taxon>
        <taxon>Tineoidea</taxon>
        <taxon>Psychidae</taxon>
        <taxon>Oiketicinae</taxon>
        <taxon>Eumeta</taxon>
    </lineage>
</organism>
<reference evidence="1 2" key="1">
    <citation type="journal article" date="2019" name="Commun. Biol.">
        <title>The bagworm genome reveals a unique fibroin gene that provides high tensile strength.</title>
        <authorList>
            <person name="Kono N."/>
            <person name="Nakamura H."/>
            <person name="Ohtoshi R."/>
            <person name="Tomita M."/>
            <person name="Numata K."/>
            <person name="Arakawa K."/>
        </authorList>
    </citation>
    <scope>NUCLEOTIDE SEQUENCE [LARGE SCALE GENOMIC DNA]</scope>
</reference>
<dbReference type="Proteomes" id="UP000299102">
    <property type="component" value="Unassembled WGS sequence"/>
</dbReference>
<protein>
    <submittedName>
        <fullName evidence="1">Uncharacterized protein</fullName>
    </submittedName>
</protein>
<dbReference type="AlphaFoldDB" id="A0A4C1YYK9"/>
<dbReference type="EMBL" id="BGZK01001436">
    <property type="protein sequence ID" value="GBP79884.1"/>
    <property type="molecule type" value="Genomic_DNA"/>
</dbReference>
<accession>A0A4C1YYK9</accession>
<evidence type="ECO:0000313" key="1">
    <source>
        <dbReference type="EMBL" id="GBP79884.1"/>
    </source>
</evidence>